<dbReference type="AlphaFoldDB" id="A0A9D4RDP2"/>
<keyword evidence="2" id="KW-1185">Reference proteome</keyword>
<dbReference type="EMBL" id="JAIWYP010000002">
    <property type="protein sequence ID" value="KAH3862530.1"/>
    <property type="molecule type" value="Genomic_DNA"/>
</dbReference>
<comment type="caution">
    <text evidence="1">The sequence shown here is derived from an EMBL/GenBank/DDBJ whole genome shotgun (WGS) entry which is preliminary data.</text>
</comment>
<accession>A0A9D4RDP2</accession>
<evidence type="ECO:0000313" key="1">
    <source>
        <dbReference type="EMBL" id="KAH3862530.1"/>
    </source>
</evidence>
<reference evidence="1" key="2">
    <citation type="submission" date="2020-11" db="EMBL/GenBank/DDBJ databases">
        <authorList>
            <person name="McCartney M.A."/>
            <person name="Auch B."/>
            <person name="Kono T."/>
            <person name="Mallez S."/>
            <person name="Becker A."/>
            <person name="Gohl D.M."/>
            <person name="Silverstein K.A.T."/>
            <person name="Koren S."/>
            <person name="Bechman K.B."/>
            <person name="Herman A."/>
            <person name="Abrahante J.E."/>
            <person name="Garbe J."/>
        </authorList>
    </citation>
    <scope>NUCLEOTIDE SEQUENCE</scope>
    <source>
        <strain evidence="1">Duluth1</strain>
        <tissue evidence="1">Whole animal</tissue>
    </source>
</reference>
<name>A0A9D4RDP2_DREPO</name>
<evidence type="ECO:0000313" key="2">
    <source>
        <dbReference type="Proteomes" id="UP000828390"/>
    </source>
</evidence>
<protein>
    <submittedName>
        <fullName evidence="1">Uncharacterized protein</fullName>
    </submittedName>
</protein>
<proteinExistence type="predicted"/>
<reference evidence="1" key="1">
    <citation type="journal article" date="2019" name="bioRxiv">
        <title>The Genome of the Zebra Mussel, Dreissena polymorpha: A Resource for Invasive Species Research.</title>
        <authorList>
            <person name="McCartney M.A."/>
            <person name="Auch B."/>
            <person name="Kono T."/>
            <person name="Mallez S."/>
            <person name="Zhang Y."/>
            <person name="Obille A."/>
            <person name="Becker A."/>
            <person name="Abrahante J.E."/>
            <person name="Garbe J."/>
            <person name="Badalamenti J.P."/>
            <person name="Herman A."/>
            <person name="Mangelson H."/>
            <person name="Liachko I."/>
            <person name="Sullivan S."/>
            <person name="Sone E.D."/>
            <person name="Koren S."/>
            <person name="Silverstein K.A.T."/>
            <person name="Beckman K.B."/>
            <person name="Gohl D.M."/>
        </authorList>
    </citation>
    <scope>NUCLEOTIDE SEQUENCE</scope>
    <source>
        <strain evidence="1">Duluth1</strain>
        <tissue evidence="1">Whole animal</tissue>
    </source>
</reference>
<dbReference type="Proteomes" id="UP000828390">
    <property type="component" value="Unassembled WGS sequence"/>
</dbReference>
<sequence length="66" mass="7393">MLADALADSARFAIHLGCSWVHNLQSAYNFLYLQQISNLEETHRDVYRKFGIGFMLFVGAISDGLG</sequence>
<organism evidence="1 2">
    <name type="scientific">Dreissena polymorpha</name>
    <name type="common">Zebra mussel</name>
    <name type="synonym">Mytilus polymorpha</name>
    <dbReference type="NCBI Taxonomy" id="45954"/>
    <lineage>
        <taxon>Eukaryota</taxon>
        <taxon>Metazoa</taxon>
        <taxon>Spiralia</taxon>
        <taxon>Lophotrochozoa</taxon>
        <taxon>Mollusca</taxon>
        <taxon>Bivalvia</taxon>
        <taxon>Autobranchia</taxon>
        <taxon>Heteroconchia</taxon>
        <taxon>Euheterodonta</taxon>
        <taxon>Imparidentia</taxon>
        <taxon>Neoheterodontei</taxon>
        <taxon>Myida</taxon>
        <taxon>Dreissenoidea</taxon>
        <taxon>Dreissenidae</taxon>
        <taxon>Dreissena</taxon>
    </lineage>
</organism>
<gene>
    <name evidence="1" type="ORF">DPMN_025497</name>
</gene>